<accession>A0A368NPF8</accession>
<organism evidence="2 3">
    <name type="scientific">Corallincola holothuriorum</name>
    <dbReference type="NCBI Taxonomy" id="2282215"/>
    <lineage>
        <taxon>Bacteria</taxon>
        <taxon>Pseudomonadati</taxon>
        <taxon>Pseudomonadota</taxon>
        <taxon>Gammaproteobacteria</taxon>
        <taxon>Alteromonadales</taxon>
        <taxon>Psychromonadaceae</taxon>
        <taxon>Corallincola</taxon>
    </lineage>
</organism>
<evidence type="ECO:0000256" key="1">
    <source>
        <dbReference type="SAM" id="MobiDB-lite"/>
    </source>
</evidence>
<keyword evidence="3" id="KW-1185">Reference proteome</keyword>
<gene>
    <name evidence="2" type="ORF">DU002_04550</name>
</gene>
<protein>
    <submittedName>
        <fullName evidence="2">Uncharacterized protein</fullName>
    </submittedName>
</protein>
<evidence type="ECO:0000313" key="2">
    <source>
        <dbReference type="EMBL" id="RCU51745.1"/>
    </source>
</evidence>
<reference evidence="2 3" key="1">
    <citation type="submission" date="2018-07" db="EMBL/GenBank/DDBJ databases">
        <title>Corallincola holothuriorum sp. nov., a new facultative anaerobe isolated from sea cucumber Apostichopus japonicus.</title>
        <authorList>
            <person name="Xia H."/>
        </authorList>
    </citation>
    <scope>NUCLEOTIDE SEQUENCE [LARGE SCALE GENOMIC DNA]</scope>
    <source>
        <strain evidence="2 3">C4</strain>
    </source>
</reference>
<feature type="region of interest" description="Disordered" evidence="1">
    <location>
        <begin position="86"/>
        <end position="117"/>
    </location>
</feature>
<evidence type="ECO:0000313" key="3">
    <source>
        <dbReference type="Proteomes" id="UP000252558"/>
    </source>
</evidence>
<proteinExistence type="predicted"/>
<dbReference type="AlphaFoldDB" id="A0A368NPF8"/>
<name>A0A368NPF8_9GAMM</name>
<dbReference type="Proteomes" id="UP000252558">
    <property type="component" value="Unassembled WGS sequence"/>
</dbReference>
<sequence length="117" mass="12744">MLQSFAGNYDQDKTEGISFADYLELVDWTGRAQRTDKRGSILKGTPPIQQRLGLDAETFIAAIQKPNLSRGTVIGNIASRKCYAQSNARSRGDGTCASSDGLDRNELPSSVHPILFP</sequence>
<dbReference type="EMBL" id="QPID01000002">
    <property type="protein sequence ID" value="RCU51745.1"/>
    <property type="molecule type" value="Genomic_DNA"/>
</dbReference>
<comment type="caution">
    <text evidence="2">The sequence shown here is derived from an EMBL/GenBank/DDBJ whole genome shotgun (WGS) entry which is preliminary data.</text>
</comment>